<reference evidence="1" key="1">
    <citation type="submission" date="2020-10" db="EMBL/GenBank/DDBJ databases">
        <title>Feather gene expression reveals the developmental basis of iridescence in African starlings.</title>
        <authorList>
            <person name="Rubenstein D.R."/>
        </authorList>
    </citation>
    <scope>NUCLEOTIDE SEQUENCE</scope>
    <source>
        <strain evidence="1">SS15</strain>
        <tissue evidence="1">Liver</tissue>
    </source>
</reference>
<evidence type="ECO:0000313" key="1">
    <source>
        <dbReference type="EMBL" id="KAG0114551.1"/>
    </source>
</evidence>
<dbReference type="AlphaFoldDB" id="A0A835NGH9"/>
<comment type="caution">
    <text evidence="1">The sequence shown here is derived from an EMBL/GenBank/DDBJ whole genome shotgun (WGS) entry which is preliminary data.</text>
</comment>
<protein>
    <submittedName>
        <fullName evidence="1">Uncharacterized protein</fullName>
    </submittedName>
</protein>
<gene>
    <name evidence="2" type="ORF">IHE44_0011836</name>
    <name evidence="1" type="ORF">IHE44_007628</name>
</gene>
<dbReference type="EMBL" id="JADDUC020000005">
    <property type="protein sequence ID" value="KAI1238750.1"/>
    <property type="molecule type" value="Genomic_DNA"/>
</dbReference>
<reference evidence="2" key="3">
    <citation type="submission" date="2022-01" db="EMBL/GenBank/DDBJ databases">
        <authorList>
            <person name="Rubenstein D.R."/>
        </authorList>
    </citation>
    <scope>NUCLEOTIDE SEQUENCE</scope>
    <source>
        <strain evidence="2">SS15</strain>
        <tissue evidence="2">Liver</tissue>
    </source>
</reference>
<evidence type="ECO:0000313" key="2">
    <source>
        <dbReference type="EMBL" id="KAI1238750.1"/>
    </source>
</evidence>
<organism evidence="1">
    <name type="scientific">Lamprotornis superbus</name>
    <dbReference type="NCBI Taxonomy" id="245042"/>
    <lineage>
        <taxon>Eukaryota</taxon>
        <taxon>Metazoa</taxon>
        <taxon>Chordata</taxon>
        <taxon>Craniata</taxon>
        <taxon>Vertebrata</taxon>
        <taxon>Euteleostomi</taxon>
        <taxon>Archelosauria</taxon>
        <taxon>Archosauria</taxon>
        <taxon>Dinosauria</taxon>
        <taxon>Saurischia</taxon>
        <taxon>Theropoda</taxon>
        <taxon>Coelurosauria</taxon>
        <taxon>Aves</taxon>
        <taxon>Neognathae</taxon>
        <taxon>Neoaves</taxon>
        <taxon>Telluraves</taxon>
        <taxon>Australaves</taxon>
        <taxon>Passeriformes</taxon>
        <taxon>Sturnidae</taxon>
        <taxon>Lamprotornis</taxon>
    </lineage>
</organism>
<dbReference type="Proteomes" id="UP000618051">
    <property type="component" value="Unassembled WGS sequence"/>
</dbReference>
<evidence type="ECO:0000313" key="3">
    <source>
        <dbReference type="Proteomes" id="UP000618051"/>
    </source>
</evidence>
<feature type="non-terminal residue" evidence="1">
    <location>
        <position position="1"/>
    </location>
</feature>
<name>A0A835NGH9_9PASS</name>
<accession>A0A835NGH9</accession>
<keyword evidence="3" id="KW-1185">Reference proteome</keyword>
<proteinExistence type="predicted"/>
<reference evidence="2 3" key="2">
    <citation type="journal article" date="2021" name="J. Hered.">
        <title>Feather Gene Expression Elucidates the Developmental Basis of Plumage Iridescence in African Starlings.</title>
        <authorList>
            <person name="Rubenstein D.R."/>
            <person name="Corvelo A."/>
            <person name="MacManes M.D."/>
            <person name="Maia R."/>
            <person name="Narzisi G."/>
            <person name="Rousaki A."/>
            <person name="Vandenabeele P."/>
            <person name="Shawkey M.D."/>
            <person name="Solomon J."/>
        </authorList>
    </citation>
    <scope>NUCLEOTIDE SEQUENCE [LARGE SCALE GENOMIC DNA]</scope>
    <source>
        <strain evidence="2">SS15</strain>
    </source>
</reference>
<dbReference type="EMBL" id="JADDUC010000289">
    <property type="protein sequence ID" value="KAG0114551.1"/>
    <property type="molecule type" value="Genomic_DNA"/>
</dbReference>
<feature type="non-terminal residue" evidence="1">
    <location>
        <position position="144"/>
    </location>
</feature>
<sequence>CGNDLVVTCCPSAALSRAGTVPAEQFWDTAGSRGCQEQAVAAQRSPEARLDGVLARSSLGLAVHGLGLFCVLNGRAILSDGISISVMLSETLVKLSAIAVACAPVEEEQESGSEMSCIPQVQFIPNKTLDVPYQPLMFPDCKPD</sequence>